<dbReference type="InterPro" id="IPR015424">
    <property type="entry name" value="PyrdxlP-dep_Trfase"/>
</dbReference>
<name>A0A0R2NHB7_9LACO</name>
<protein>
    <recommendedName>
        <fullName evidence="7">Aminotransferase class I/classII large domain-containing protein</fullName>
    </recommendedName>
</protein>
<dbReference type="FunFam" id="3.40.640.10:FF:000053">
    <property type="entry name" value="Aminotransferase, class I"/>
    <property type="match status" value="1"/>
</dbReference>
<comment type="subunit">
    <text evidence="3">Homodimer.</text>
</comment>
<dbReference type="GO" id="GO:0030170">
    <property type="term" value="F:pyridoxal phosphate binding"/>
    <property type="evidence" value="ECO:0007669"/>
    <property type="project" value="InterPro"/>
</dbReference>
<sequence length="402" mass="44722">MKLAKRTEKTSHSGLDEIFAASKPGMISFAGGYPDSKLFPRVEIEQAFSHTFQSAPATLLQYNSSKGYLPLREKLATRMRNDGINTTTESVMLTQGAQQGIDLAARLLLNRGDGMVVEAPTYLGALAAFDVYEPNYYEVHMEADGMNIDELQKVLMKHEVKMIYTVPDFQNPTGTVMSLEKRKALVQLANIYDVVILEDGPYRNLRYTGEPLPPIKHFDTEGRVIFLGSFSKILAPSLRLGWLTASPELFDGLVALKGGSDVETSNLMMSSVDGYLAENDLDAHIKEVKATYQHRKDLMVSALKKHLPSEVHFNNPEGGFFLWLTMPQGFDSTRFLQESLIPNSNVSFVPSANLVPSKQLKNAARLNFTNVNDQDIETGVEMLGQQLKLALQSKPIRKTATR</sequence>
<feature type="domain" description="Aminotransferase class I/classII large" evidence="7">
    <location>
        <begin position="50"/>
        <end position="382"/>
    </location>
</feature>
<keyword evidence="6" id="KW-0663">Pyridoxal phosphate</keyword>
<evidence type="ECO:0000259" key="7">
    <source>
        <dbReference type="Pfam" id="PF00155"/>
    </source>
</evidence>
<dbReference type="EMBL" id="JQCQ01000014">
    <property type="protein sequence ID" value="KRO25214.1"/>
    <property type="molecule type" value="Genomic_DNA"/>
</dbReference>
<dbReference type="InterPro" id="IPR050859">
    <property type="entry name" value="Class-I_PLP-dep_aminotransf"/>
</dbReference>
<dbReference type="GO" id="GO:0008483">
    <property type="term" value="F:transaminase activity"/>
    <property type="evidence" value="ECO:0007669"/>
    <property type="project" value="UniProtKB-KW"/>
</dbReference>
<reference evidence="8 9" key="1">
    <citation type="journal article" date="2015" name="Genome Announc.">
        <title>Expanding the biotechnology potential of lactobacilli through comparative genomics of 213 strains and associated genera.</title>
        <authorList>
            <person name="Sun Z."/>
            <person name="Harris H.M."/>
            <person name="McCann A."/>
            <person name="Guo C."/>
            <person name="Argimon S."/>
            <person name="Zhang W."/>
            <person name="Yang X."/>
            <person name="Jeffery I.B."/>
            <person name="Cooney J.C."/>
            <person name="Kagawa T.F."/>
            <person name="Liu W."/>
            <person name="Song Y."/>
            <person name="Salvetti E."/>
            <person name="Wrobel A."/>
            <person name="Rasinkangas P."/>
            <person name="Parkhill J."/>
            <person name="Rea M.C."/>
            <person name="O'Sullivan O."/>
            <person name="Ritari J."/>
            <person name="Douillard F.P."/>
            <person name="Paul Ross R."/>
            <person name="Yang R."/>
            <person name="Briner A.E."/>
            <person name="Felis G.E."/>
            <person name="de Vos W.M."/>
            <person name="Barrangou R."/>
            <person name="Klaenhammer T.R."/>
            <person name="Caufield P.W."/>
            <person name="Cui Y."/>
            <person name="Zhang H."/>
            <person name="O'Toole P.W."/>
        </authorList>
    </citation>
    <scope>NUCLEOTIDE SEQUENCE [LARGE SCALE GENOMIC DNA]</scope>
    <source>
        <strain evidence="8 9">DSM 23026</strain>
    </source>
</reference>
<dbReference type="CDD" id="cd00609">
    <property type="entry name" value="AAT_like"/>
    <property type="match status" value="1"/>
</dbReference>
<dbReference type="InterPro" id="IPR015421">
    <property type="entry name" value="PyrdxlP-dep_Trfase_major"/>
</dbReference>
<dbReference type="SUPFAM" id="SSF53383">
    <property type="entry name" value="PLP-dependent transferases"/>
    <property type="match status" value="1"/>
</dbReference>
<accession>A0A0R2NHB7</accession>
<dbReference type="Proteomes" id="UP000051249">
    <property type="component" value="Unassembled WGS sequence"/>
</dbReference>
<evidence type="ECO:0000256" key="5">
    <source>
        <dbReference type="ARBA" id="ARBA00022679"/>
    </source>
</evidence>
<keyword evidence="4" id="KW-0032">Aminotransferase</keyword>
<comment type="cofactor">
    <cofactor evidence="1">
        <name>pyridoxal 5'-phosphate</name>
        <dbReference type="ChEBI" id="CHEBI:597326"/>
    </cofactor>
</comment>
<keyword evidence="9" id="KW-1185">Reference proteome</keyword>
<proteinExistence type="inferred from homology"/>
<dbReference type="InterPro" id="IPR004839">
    <property type="entry name" value="Aminotransferase_I/II_large"/>
</dbReference>
<keyword evidence="5" id="KW-0808">Transferase</keyword>
<comment type="similarity">
    <text evidence="2">Belongs to the class-I pyridoxal-phosphate-dependent aminotransferase family.</text>
</comment>
<evidence type="ECO:0000256" key="4">
    <source>
        <dbReference type="ARBA" id="ARBA00022576"/>
    </source>
</evidence>
<gene>
    <name evidence="8" type="ORF">IV88_GL000342</name>
</gene>
<dbReference type="Pfam" id="PF00155">
    <property type="entry name" value="Aminotran_1_2"/>
    <property type="match status" value="1"/>
</dbReference>
<dbReference type="PANTHER" id="PTHR42790">
    <property type="entry name" value="AMINOTRANSFERASE"/>
    <property type="match status" value="1"/>
</dbReference>
<evidence type="ECO:0000313" key="8">
    <source>
        <dbReference type="EMBL" id="KRO25214.1"/>
    </source>
</evidence>
<dbReference type="AlphaFoldDB" id="A0A0R2NHB7"/>
<organism evidence="8 9">
    <name type="scientific">Pediococcus argentinicus</name>
    <dbReference type="NCBI Taxonomy" id="480391"/>
    <lineage>
        <taxon>Bacteria</taxon>
        <taxon>Bacillati</taxon>
        <taxon>Bacillota</taxon>
        <taxon>Bacilli</taxon>
        <taxon>Lactobacillales</taxon>
        <taxon>Lactobacillaceae</taxon>
        <taxon>Pediococcus</taxon>
    </lineage>
</organism>
<evidence type="ECO:0000256" key="6">
    <source>
        <dbReference type="ARBA" id="ARBA00022898"/>
    </source>
</evidence>
<comment type="caution">
    <text evidence="8">The sequence shown here is derived from an EMBL/GenBank/DDBJ whole genome shotgun (WGS) entry which is preliminary data.</text>
</comment>
<dbReference type="InterPro" id="IPR015422">
    <property type="entry name" value="PyrdxlP-dep_Trfase_small"/>
</dbReference>
<evidence type="ECO:0000256" key="2">
    <source>
        <dbReference type="ARBA" id="ARBA00007441"/>
    </source>
</evidence>
<evidence type="ECO:0000256" key="1">
    <source>
        <dbReference type="ARBA" id="ARBA00001933"/>
    </source>
</evidence>
<dbReference type="Gene3D" id="3.40.640.10">
    <property type="entry name" value="Type I PLP-dependent aspartate aminotransferase-like (Major domain)"/>
    <property type="match status" value="1"/>
</dbReference>
<dbReference type="RefSeq" id="WP_057799248.1">
    <property type="nucleotide sequence ID" value="NZ_BJZZ01000013.1"/>
</dbReference>
<dbReference type="OrthoDB" id="9802328at2"/>
<dbReference type="PATRIC" id="fig|480391.4.peg.346"/>
<dbReference type="Gene3D" id="3.90.1150.10">
    <property type="entry name" value="Aspartate Aminotransferase, domain 1"/>
    <property type="match status" value="1"/>
</dbReference>
<evidence type="ECO:0000313" key="9">
    <source>
        <dbReference type="Proteomes" id="UP000051249"/>
    </source>
</evidence>
<evidence type="ECO:0000256" key="3">
    <source>
        <dbReference type="ARBA" id="ARBA00011738"/>
    </source>
</evidence>
<dbReference type="GO" id="GO:1901605">
    <property type="term" value="P:alpha-amino acid metabolic process"/>
    <property type="evidence" value="ECO:0007669"/>
    <property type="project" value="TreeGrafter"/>
</dbReference>
<dbReference type="PANTHER" id="PTHR42790:SF19">
    <property type="entry name" value="KYNURENINE_ALPHA-AMINOADIPATE AMINOTRANSFERASE, MITOCHONDRIAL"/>
    <property type="match status" value="1"/>
</dbReference>